<dbReference type="PANTHER" id="PTHR34066:SF1">
    <property type="entry name" value="DUF1764 FAMILY PROTEIN"/>
    <property type="match status" value="1"/>
</dbReference>
<accession>A0ABQ7G9M6</accession>
<proteinExistence type="predicted"/>
<evidence type="ECO:0008006" key="4">
    <source>
        <dbReference type="Google" id="ProtNLM"/>
    </source>
</evidence>
<feature type="compositionally biased region" description="Basic and acidic residues" evidence="1">
    <location>
        <begin position="78"/>
        <end position="119"/>
    </location>
</feature>
<feature type="compositionally biased region" description="Basic and acidic residues" evidence="1">
    <location>
        <begin position="1"/>
        <end position="31"/>
    </location>
</feature>
<feature type="compositionally biased region" description="Low complexity" evidence="1">
    <location>
        <begin position="64"/>
        <end position="77"/>
    </location>
</feature>
<dbReference type="Proteomes" id="UP000815325">
    <property type="component" value="Unassembled WGS sequence"/>
</dbReference>
<evidence type="ECO:0000256" key="1">
    <source>
        <dbReference type="SAM" id="MobiDB-lite"/>
    </source>
</evidence>
<feature type="region of interest" description="Disordered" evidence="1">
    <location>
        <begin position="1"/>
        <end position="119"/>
    </location>
</feature>
<dbReference type="PANTHER" id="PTHR34066">
    <property type="entry name" value="GROWTH FACTOR 2"/>
    <property type="match status" value="1"/>
</dbReference>
<comment type="caution">
    <text evidence="2">The sequence shown here is derived from an EMBL/GenBank/DDBJ whole genome shotgun (WGS) entry which is preliminary data.</text>
</comment>
<feature type="compositionally biased region" description="Basic and acidic residues" evidence="1">
    <location>
        <begin position="47"/>
        <end position="56"/>
    </location>
</feature>
<protein>
    <recommendedName>
        <fullName evidence="4">DUF1764-domain-containing protein</fullName>
    </recommendedName>
</protein>
<name>A0ABQ7G9M6_DUNSA</name>
<keyword evidence="3" id="KW-1185">Reference proteome</keyword>
<reference evidence="2" key="1">
    <citation type="submission" date="2017-08" db="EMBL/GenBank/DDBJ databases">
        <authorList>
            <person name="Polle J.E."/>
            <person name="Barry K."/>
            <person name="Cushman J."/>
            <person name="Schmutz J."/>
            <person name="Tran D."/>
            <person name="Hathwaick L.T."/>
            <person name="Yim W.C."/>
            <person name="Jenkins J."/>
            <person name="Mckie-Krisberg Z.M."/>
            <person name="Prochnik S."/>
            <person name="Lindquist E."/>
            <person name="Dockter R.B."/>
            <person name="Adam C."/>
            <person name="Molina H."/>
            <person name="Bunkerborg J."/>
            <person name="Jin E."/>
            <person name="Buchheim M."/>
            <person name="Magnuson J."/>
        </authorList>
    </citation>
    <scope>NUCLEOTIDE SEQUENCE</scope>
    <source>
        <strain evidence="2">CCAP 19/18</strain>
    </source>
</reference>
<organism evidence="2 3">
    <name type="scientific">Dunaliella salina</name>
    <name type="common">Green alga</name>
    <name type="synonym">Protococcus salinus</name>
    <dbReference type="NCBI Taxonomy" id="3046"/>
    <lineage>
        <taxon>Eukaryota</taxon>
        <taxon>Viridiplantae</taxon>
        <taxon>Chlorophyta</taxon>
        <taxon>core chlorophytes</taxon>
        <taxon>Chlorophyceae</taxon>
        <taxon>CS clade</taxon>
        <taxon>Chlamydomonadales</taxon>
        <taxon>Dunaliellaceae</taxon>
        <taxon>Dunaliella</taxon>
    </lineage>
</organism>
<dbReference type="EMBL" id="MU069959">
    <property type="protein sequence ID" value="KAF5831301.1"/>
    <property type="molecule type" value="Genomic_DNA"/>
</dbReference>
<sequence length="153" mass="16582">MGINKRKQEAEHAGQVAPKEEHEDAKQGPDVKKKHKKGEGPQQQLTGDKKEKKGSEIDDIFGSGTAKKGAGQGTTDTVARKDEGTSKTGEDKGKEASKRPKVEGSKDDLFGADAKQARKRTEEGYAIYTEEELGMHRKGGNTPDCPFDCACCF</sequence>
<dbReference type="InterPro" id="IPR013885">
    <property type="entry name" value="DUF1764_euk"/>
</dbReference>
<evidence type="ECO:0000313" key="3">
    <source>
        <dbReference type="Proteomes" id="UP000815325"/>
    </source>
</evidence>
<gene>
    <name evidence="2" type="ORF">DUNSADRAFT_13330</name>
</gene>
<evidence type="ECO:0000313" key="2">
    <source>
        <dbReference type="EMBL" id="KAF5831301.1"/>
    </source>
</evidence>
<dbReference type="Pfam" id="PF08576">
    <property type="entry name" value="DUF1764"/>
    <property type="match status" value="1"/>
</dbReference>